<evidence type="ECO:0000256" key="5">
    <source>
        <dbReference type="ARBA" id="ARBA00022741"/>
    </source>
</evidence>
<keyword evidence="8" id="KW-0902">Two-component regulatory system</keyword>
<dbReference type="GO" id="GO:0000155">
    <property type="term" value="F:phosphorelay sensor kinase activity"/>
    <property type="evidence" value="ECO:0007669"/>
    <property type="project" value="InterPro"/>
</dbReference>
<keyword evidence="10" id="KW-1133">Transmembrane helix</keyword>
<gene>
    <name evidence="14" type="ORF">HMPREF0682_2447</name>
</gene>
<evidence type="ECO:0000259" key="11">
    <source>
        <dbReference type="Pfam" id="PF02518"/>
    </source>
</evidence>
<keyword evidence="7" id="KW-0067">ATP-binding</keyword>
<evidence type="ECO:0000256" key="8">
    <source>
        <dbReference type="ARBA" id="ARBA00023012"/>
    </source>
</evidence>
<dbReference type="AlphaFoldDB" id="U2RM10"/>
<dbReference type="InterPro" id="IPR055558">
    <property type="entry name" value="DUF7134"/>
</dbReference>
<protein>
    <recommendedName>
        <fullName evidence="2">histidine kinase</fullName>
        <ecNumber evidence="2">2.7.13.3</ecNumber>
    </recommendedName>
</protein>
<dbReference type="Pfam" id="PF07730">
    <property type="entry name" value="HisKA_3"/>
    <property type="match status" value="1"/>
</dbReference>
<dbReference type="Gene3D" id="1.20.5.1930">
    <property type="match status" value="1"/>
</dbReference>
<comment type="catalytic activity">
    <reaction evidence="1">
        <text>ATP + protein L-histidine = ADP + protein N-phospho-L-histidine.</text>
        <dbReference type="EC" id="2.7.13.3"/>
    </reaction>
</comment>
<dbReference type="GO" id="GO:0046983">
    <property type="term" value="F:protein dimerization activity"/>
    <property type="evidence" value="ECO:0007669"/>
    <property type="project" value="InterPro"/>
</dbReference>
<evidence type="ECO:0000256" key="1">
    <source>
        <dbReference type="ARBA" id="ARBA00000085"/>
    </source>
</evidence>
<dbReference type="EC" id="2.7.13.3" evidence="2"/>
<name>U2RM10_9ACTN</name>
<dbReference type="Pfam" id="PF23539">
    <property type="entry name" value="DUF7134"/>
    <property type="match status" value="1"/>
</dbReference>
<dbReference type="Proteomes" id="UP000017052">
    <property type="component" value="Unassembled WGS sequence"/>
</dbReference>
<accession>U2RM10</accession>
<feature type="domain" description="Signal transduction histidine kinase subgroup 3 dimerisation and phosphoacceptor" evidence="12">
    <location>
        <begin position="215"/>
        <end position="286"/>
    </location>
</feature>
<organism evidence="14 15">
    <name type="scientific">Propionibacterium acidifaciens F0233</name>
    <dbReference type="NCBI Taxonomy" id="553198"/>
    <lineage>
        <taxon>Bacteria</taxon>
        <taxon>Bacillati</taxon>
        <taxon>Actinomycetota</taxon>
        <taxon>Actinomycetes</taxon>
        <taxon>Propionibacteriales</taxon>
        <taxon>Propionibacteriaceae</taxon>
        <taxon>Propionibacterium</taxon>
    </lineage>
</organism>
<feature type="domain" description="Histidine kinase/HSP90-like ATPase" evidence="11">
    <location>
        <begin position="333"/>
        <end position="421"/>
    </location>
</feature>
<evidence type="ECO:0000256" key="6">
    <source>
        <dbReference type="ARBA" id="ARBA00022777"/>
    </source>
</evidence>
<keyword evidence="15" id="KW-1185">Reference proteome</keyword>
<dbReference type="InterPro" id="IPR003594">
    <property type="entry name" value="HATPase_dom"/>
</dbReference>
<dbReference type="PANTHER" id="PTHR24421">
    <property type="entry name" value="NITRATE/NITRITE SENSOR PROTEIN NARX-RELATED"/>
    <property type="match status" value="1"/>
</dbReference>
<reference evidence="14" key="1">
    <citation type="submission" date="2013-08" db="EMBL/GenBank/DDBJ databases">
        <authorList>
            <person name="Durkin A.S."/>
            <person name="Haft D.R."/>
            <person name="McCorrison J."/>
            <person name="Torralba M."/>
            <person name="Gillis M."/>
            <person name="Haft D.H."/>
            <person name="Methe B."/>
            <person name="Sutton G."/>
            <person name="Nelson K.E."/>
        </authorList>
    </citation>
    <scope>NUCLEOTIDE SEQUENCE [LARGE SCALE GENOMIC DNA]</scope>
    <source>
        <strain evidence="14">F0233</strain>
    </source>
</reference>
<feature type="region of interest" description="Disordered" evidence="9">
    <location>
        <begin position="420"/>
        <end position="454"/>
    </location>
</feature>
<keyword evidence="5" id="KW-0547">Nucleotide-binding</keyword>
<evidence type="ECO:0000313" key="14">
    <source>
        <dbReference type="EMBL" id="ERK54583.1"/>
    </source>
</evidence>
<dbReference type="PANTHER" id="PTHR24421:SF10">
    <property type="entry name" value="NITRATE_NITRITE SENSOR PROTEIN NARQ"/>
    <property type="match status" value="1"/>
</dbReference>
<proteinExistence type="predicted"/>
<dbReference type="GeneID" id="95360041"/>
<dbReference type="Pfam" id="PF02518">
    <property type="entry name" value="HATPase_c"/>
    <property type="match status" value="1"/>
</dbReference>
<feature type="domain" description="DUF7134" evidence="13">
    <location>
        <begin position="8"/>
        <end position="186"/>
    </location>
</feature>
<dbReference type="InterPro" id="IPR036890">
    <property type="entry name" value="HATPase_C_sf"/>
</dbReference>
<evidence type="ECO:0000256" key="10">
    <source>
        <dbReference type="SAM" id="Phobius"/>
    </source>
</evidence>
<dbReference type="InterPro" id="IPR011712">
    <property type="entry name" value="Sig_transdc_His_kin_sub3_dim/P"/>
</dbReference>
<dbReference type="GO" id="GO:0005524">
    <property type="term" value="F:ATP binding"/>
    <property type="evidence" value="ECO:0007669"/>
    <property type="project" value="UniProtKB-KW"/>
</dbReference>
<evidence type="ECO:0000259" key="13">
    <source>
        <dbReference type="Pfam" id="PF23539"/>
    </source>
</evidence>
<keyword evidence="6 14" id="KW-0418">Kinase</keyword>
<evidence type="ECO:0000256" key="4">
    <source>
        <dbReference type="ARBA" id="ARBA00022679"/>
    </source>
</evidence>
<evidence type="ECO:0000256" key="9">
    <source>
        <dbReference type="SAM" id="MobiDB-lite"/>
    </source>
</evidence>
<keyword evidence="3" id="KW-0597">Phosphoprotein</keyword>
<dbReference type="RefSeq" id="WP_021797875.1">
    <property type="nucleotide sequence ID" value="NZ_ACVN02000210.1"/>
</dbReference>
<comment type="caution">
    <text evidence="14">The sequence shown here is derived from an EMBL/GenBank/DDBJ whole genome shotgun (WGS) entry which is preliminary data.</text>
</comment>
<keyword evidence="4" id="KW-0808">Transferase</keyword>
<evidence type="ECO:0000259" key="12">
    <source>
        <dbReference type="Pfam" id="PF07730"/>
    </source>
</evidence>
<sequence>MRIIKRLANWFGLHPMAGDVIWALILVQPTLGNTLSLFTAEEQENPLGYFPSTAFNHVLMIAWGVSYAAPLIWRRTRPALMCTLLVVPHLVQLAVVPIPMFPNIFVLIAMFAVAAYGSERARRLWLALGVAASLAAAIKWTTGAAVGSQSDGSGPHDVVGIMTFLFVMLAASVTVCWLLGAFTRERFTTVRTLKDRADAIAAERDRFAQLAAEQERSRIAREMHDVVAHSLSVIVVQTDGASYALDQPGDAAAKLELAREALARIASTSREALRETRALVGVLREGEAPEMAPQPLLDEVDELIESTRVSGLDIDYAVDGSPEAHAPLGPARETAAYRIVQESLTNVIKHAGPGAHAWVHLTHSGTGLMISIRDDGNGADADDGHGHGLIGMRERVAPFGGTLAARPRLDGGFEVLAIIPVDEDGPPSDRRTGAEGPGAPAPLSRITDLTRNNS</sequence>
<feature type="transmembrane region" description="Helical" evidence="10">
    <location>
        <begin position="124"/>
        <end position="146"/>
    </location>
</feature>
<evidence type="ECO:0000313" key="15">
    <source>
        <dbReference type="Proteomes" id="UP000017052"/>
    </source>
</evidence>
<evidence type="ECO:0000256" key="2">
    <source>
        <dbReference type="ARBA" id="ARBA00012438"/>
    </source>
</evidence>
<dbReference type="GO" id="GO:0016020">
    <property type="term" value="C:membrane"/>
    <property type="evidence" value="ECO:0007669"/>
    <property type="project" value="InterPro"/>
</dbReference>
<evidence type="ECO:0000256" key="3">
    <source>
        <dbReference type="ARBA" id="ARBA00022553"/>
    </source>
</evidence>
<dbReference type="SUPFAM" id="SSF55874">
    <property type="entry name" value="ATPase domain of HSP90 chaperone/DNA topoisomerase II/histidine kinase"/>
    <property type="match status" value="1"/>
</dbReference>
<keyword evidence="10" id="KW-0472">Membrane</keyword>
<keyword evidence="10" id="KW-0812">Transmembrane</keyword>
<dbReference type="OrthoDB" id="227596at2"/>
<feature type="transmembrane region" description="Helical" evidence="10">
    <location>
        <begin position="158"/>
        <end position="182"/>
    </location>
</feature>
<dbReference type="CDD" id="cd16917">
    <property type="entry name" value="HATPase_UhpB-NarQ-NarX-like"/>
    <property type="match status" value="1"/>
</dbReference>
<evidence type="ECO:0000256" key="7">
    <source>
        <dbReference type="ARBA" id="ARBA00022840"/>
    </source>
</evidence>
<feature type="transmembrane region" description="Helical" evidence="10">
    <location>
        <begin position="7"/>
        <end position="27"/>
    </location>
</feature>
<dbReference type="EMBL" id="ACVN02000210">
    <property type="protein sequence ID" value="ERK54583.1"/>
    <property type="molecule type" value="Genomic_DNA"/>
</dbReference>
<dbReference type="InterPro" id="IPR050482">
    <property type="entry name" value="Sensor_HK_TwoCompSys"/>
</dbReference>
<feature type="transmembrane region" description="Helical" evidence="10">
    <location>
        <begin position="101"/>
        <end position="117"/>
    </location>
</feature>
<dbReference type="Gene3D" id="3.30.565.10">
    <property type="entry name" value="Histidine kinase-like ATPase, C-terminal domain"/>
    <property type="match status" value="1"/>
</dbReference>